<feature type="compositionally biased region" description="Basic and acidic residues" evidence="5">
    <location>
        <begin position="856"/>
        <end position="866"/>
    </location>
</feature>
<dbReference type="InterPro" id="IPR006564">
    <property type="entry name" value="Znf_PMZ"/>
</dbReference>
<accession>A0AAV2CR84</accession>
<dbReference type="AlphaFoldDB" id="A0AAV2CR84"/>
<dbReference type="InterPro" id="IPR001878">
    <property type="entry name" value="Znf_CCHC"/>
</dbReference>
<name>A0AAV2CR84_9ROSI</name>
<feature type="compositionally biased region" description="Low complexity" evidence="5">
    <location>
        <begin position="157"/>
        <end position="173"/>
    </location>
</feature>
<evidence type="ECO:0000313" key="8">
    <source>
        <dbReference type="Proteomes" id="UP001497516"/>
    </source>
</evidence>
<keyword evidence="1" id="KW-0479">Metal-binding</keyword>
<dbReference type="SUPFAM" id="SSF54277">
    <property type="entry name" value="CAD &amp; PB1 domains"/>
    <property type="match status" value="1"/>
</dbReference>
<feature type="compositionally biased region" description="Basic residues" evidence="5">
    <location>
        <begin position="140"/>
        <end position="156"/>
    </location>
</feature>
<evidence type="ECO:0000256" key="4">
    <source>
        <dbReference type="PROSITE-ProRule" id="PRU00325"/>
    </source>
</evidence>
<evidence type="ECO:0000259" key="6">
    <source>
        <dbReference type="PROSITE" id="PS50966"/>
    </source>
</evidence>
<organism evidence="7 8">
    <name type="scientific">Linum trigynum</name>
    <dbReference type="NCBI Taxonomy" id="586398"/>
    <lineage>
        <taxon>Eukaryota</taxon>
        <taxon>Viridiplantae</taxon>
        <taxon>Streptophyta</taxon>
        <taxon>Embryophyta</taxon>
        <taxon>Tracheophyta</taxon>
        <taxon>Spermatophyta</taxon>
        <taxon>Magnoliopsida</taxon>
        <taxon>eudicotyledons</taxon>
        <taxon>Gunneridae</taxon>
        <taxon>Pentapetalae</taxon>
        <taxon>rosids</taxon>
        <taxon>fabids</taxon>
        <taxon>Malpighiales</taxon>
        <taxon>Linaceae</taxon>
        <taxon>Linum</taxon>
    </lineage>
</organism>
<evidence type="ECO:0000256" key="5">
    <source>
        <dbReference type="SAM" id="MobiDB-lite"/>
    </source>
</evidence>
<dbReference type="SMART" id="SM00343">
    <property type="entry name" value="ZnF_C2HC"/>
    <property type="match status" value="2"/>
</dbReference>
<dbReference type="GO" id="GO:0008270">
    <property type="term" value="F:zinc ion binding"/>
    <property type="evidence" value="ECO:0007669"/>
    <property type="project" value="UniProtKB-KW"/>
</dbReference>
<evidence type="ECO:0000256" key="1">
    <source>
        <dbReference type="ARBA" id="ARBA00022723"/>
    </source>
</evidence>
<evidence type="ECO:0000256" key="3">
    <source>
        <dbReference type="ARBA" id="ARBA00022833"/>
    </source>
</evidence>
<keyword evidence="2 4" id="KW-0863">Zinc-finger</keyword>
<feature type="region of interest" description="Disordered" evidence="5">
    <location>
        <begin position="134"/>
        <end position="198"/>
    </location>
</feature>
<dbReference type="Gene3D" id="4.10.60.10">
    <property type="entry name" value="Zinc finger, CCHC-type"/>
    <property type="match status" value="1"/>
</dbReference>
<dbReference type="InterPro" id="IPR007527">
    <property type="entry name" value="Znf_SWIM"/>
</dbReference>
<dbReference type="PANTHER" id="PTHR31973:SF149">
    <property type="entry name" value="SWIM-TYPE DOMAIN-CONTAINING PROTEIN"/>
    <property type="match status" value="1"/>
</dbReference>
<sequence>MPRAKLILICQCGGEFTKHDDGTMSYSGGDAHAVEINRDTVFDDLKLRVAETCNLELQSVCMKYFIPGMTKTLITLSNDKDFNTMYEFYGESITADIYVTGTQGFVRATPTPSPKKRPAPASLGRVVKALPATTGMLKRAASKSKSKSNSRSRSRSKSAAADSPSSSKSSPSSDSDDSSPDTESAGIETPQSPTSKVVDVPITFDLAATPADTVKKRRRTASWKIGTNGRMTIGSSANEGDSRITASCIKTIRNLDPSVGGSGTELMVIDEHTRDGSLDQLVATWRDGITGVGQEFESVVKFRDALQKYAIAHRFGYKLKKNDSNRVSAVCAARACYWKIFASWVPNDEVLRIKKMDEPHTCGEDSWKSVHASKNWLVNVIKERLRESPHHKPKEISNGIFRDFGIEPNYAQVRRAIEQAREEMLGSYTEAYKKLPWYCERLQEANPGSSTNLVVDNESNKFQRLFISYRALVVGFQNGCRPVLYLDSTPLRSKHHEILLTASALDGDDGIFPVAYAIVDIENKDSWHWFLVQLRSAISSSEPITFVSDREKELRESVIKVFTGSYHRYSLYHLLEEFKRNLKGPFHGDGRPSLPVNMLAAACTRRLETFNMLLDRIKEVSIKAHEWLVQIDPELWASSHFKGEQYTPEKPDSFSTANFYSKWIDEVREMPITMKLEAIRGNIMELMQSRKTESDSWMTTLRITPSKEKKLQEEGARARSYKVLFSNGILFEVHDGLINVVDTDSRKCTCLEWVVNEFPCRHAIAVSLRTGHVAYDYCSQYFSVEKYRAAYSGSINPVTDPYSPPEEENDEEMTESTAVVLPPTTPRPPPLPRERYYKSRGELKRIILCTRCKGEGHNKATCKEPPSEEGDKEADGAQQPEEQHLLEELDQGEESTEKESSNIGEQKLKALCTRCKGEGHYEATCKEPLILTEEVNKDGS</sequence>
<dbReference type="Pfam" id="PF04434">
    <property type="entry name" value="SWIM"/>
    <property type="match status" value="1"/>
</dbReference>
<dbReference type="PROSITE" id="PS50966">
    <property type="entry name" value="ZF_SWIM"/>
    <property type="match status" value="1"/>
</dbReference>
<dbReference type="InterPro" id="IPR000270">
    <property type="entry name" value="PB1_dom"/>
</dbReference>
<dbReference type="Pfam" id="PF03108">
    <property type="entry name" value="DBD_Tnp_Mut"/>
    <property type="match status" value="1"/>
</dbReference>
<keyword evidence="3" id="KW-0862">Zinc</keyword>
<dbReference type="InterPro" id="IPR004332">
    <property type="entry name" value="Transposase_MuDR"/>
</dbReference>
<dbReference type="InterPro" id="IPR018289">
    <property type="entry name" value="MULE_transposase_dom"/>
</dbReference>
<keyword evidence="8" id="KW-1185">Reference proteome</keyword>
<dbReference type="Proteomes" id="UP001497516">
    <property type="component" value="Chromosome 10"/>
</dbReference>
<protein>
    <recommendedName>
        <fullName evidence="6">SWIM-type domain-containing protein</fullName>
    </recommendedName>
</protein>
<evidence type="ECO:0000313" key="7">
    <source>
        <dbReference type="EMBL" id="CAL1359065.1"/>
    </source>
</evidence>
<feature type="region of interest" description="Disordered" evidence="5">
    <location>
        <begin position="856"/>
        <end position="903"/>
    </location>
</feature>
<dbReference type="PANTHER" id="PTHR31973">
    <property type="entry name" value="POLYPROTEIN, PUTATIVE-RELATED"/>
    <property type="match status" value="1"/>
</dbReference>
<gene>
    <name evidence="7" type="ORF">LTRI10_LOCUS6578</name>
</gene>
<dbReference type="SMART" id="SM00575">
    <property type="entry name" value="ZnF_PMZ"/>
    <property type="match status" value="1"/>
</dbReference>
<evidence type="ECO:0000256" key="2">
    <source>
        <dbReference type="ARBA" id="ARBA00022771"/>
    </source>
</evidence>
<proteinExistence type="predicted"/>
<feature type="domain" description="SWIM-type" evidence="6">
    <location>
        <begin position="739"/>
        <end position="771"/>
    </location>
</feature>
<feature type="compositionally biased region" description="Acidic residues" evidence="5">
    <location>
        <begin position="805"/>
        <end position="814"/>
    </location>
</feature>
<reference evidence="7 8" key="1">
    <citation type="submission" date="2024-04" db="EMBL/GenBank/DDBJ databases">
        <authorList>
            <person name="Fracassetti M."/>
        </authorList>
    </citation>
    <scope>NUCLEOTIDE SEQUENCE [LARGE SCALE GENOMIC DNA]</scope>
</reference>
<dbReference type="EMBL" id="OZ034814">
    <property type="protein sequence ID" value="CAL1359065.1"/>
    <property type="molecule type" value="Genomic_DNA"/>
</dbReference>
<feature type="region of interest" description="Disordered" evidence="5">
    <location>
        <begin position="105"/>
        <end position="124"/>
    </location>
</feature>
<dbReference type="SMART" id="SM00666">
    <property type="entry name" value="PB1"/>
    <property type="match status" value="1"/>
</dbReference>
<dbReference type="GO" id="GO:0003676">
    <property type="term" value="F:nucleic acid binding"/>
    <property type="evidence" value="ECO:0007669"/>
    <property type="project" value="InterPro"/>
</dbReference>
<feature type="region of interest" description="Disordered" evidence="5">
    <location>
        <begin position="798"/>
        <end position="835"/>
    </location>
</feature>
<dbReference type="Pfam" id="PF10551">
    <property type="entry name" value="MULE"/>
    <property type="match status" value="1"/>
</dbReference>